<evidence type="ECO:0000256" key="4">
    <source>
        <dbReference type="ARBA" id="ARBA00022679"/>
    </source>
</evidence>
<dbReference type="InterPro" id="IPR000014">
    <property type="entry name" value="PAS"/>
</dbReference>
<dbReference type="PROSITE" id="PS50109">
    <property type="entry name" value="HIS_KIN"/>
    <property type="match status" value="1"/>
</dbReference>
<dbReference type="AlphaFoldDB" id="A0A4V3C403"/>
<evidence type="ECO:0000256" key="5">
    <source>
        <dbReference type="ARBA" id="ARBA00022777"/>
    </source>
</evidence>
<gene>
    <name evidence="9" type="ORF">CLV32_0375</name>
</gene>
<feature type="domain" description="Histidine kinase" evidence="6">
    <location>
        <begin position="139"/>
        <end position="353"/>
    </location>
</feature>
<feature type="domain" description="PAS" evidence="7">
    <location>
        <begin position="1"/>
        <end position="67"/>
    </location>
</feature>
<dbReference type="GO" id="GO:0000155">
    <property type="term" value="F:phosphorelay sensor kinase activity"/>
    <property type="evidence" value="ECO:0007669"/>
    <property type="project" value="InterPro"/>
</dbReference>
<name>A0A4V3C403_9SPHI</name>
<dbReference type="InterPro" id="IPR052162">
    <property type="entry name" value="Sensor_kinase/Photoreceptor"/>
</dbReference>
<dbReference type="Gene3D" id="3.30.450.20">
    <property type="entry name" value="PAS domain"/>
    <property type="match status" value="1"/>
</dbReference>
<dbReference type="InterPro" id="IPR000700">
    <property type="entry name" value="PAS-assoc_C"/>
</dbReference>
<dbReference type="InterPro" id="IPR003594">
    <property type="entry name" value="HATPase_dom"/>
</dbReference>
<dbReference type="PROSITE" id="PS50113">
    <property type="entry name" value="PAC"/>
    <property type="match status" value="1"/>
</dbReference>
<dbReference type="OrthoDB" id="9766459at2"/>
<dbReference type="PROSITE" id="PS50112">
    <property type="entry name" value="PAS"/>
    <property type="match status" value="1"/>
</dbReference>
<evidence type="ECO:0000313" key="10">
    <source>
        <dbReference type="Proteomes" id="UP000295499"/>
    </source>
</evidence>
<dbReference type="InterPro" id="IPR036097">
    <property type="entry name" value="HisK_dim/P_sf"/>
</dbReference>
<dbReference type="PANTHER" id="PTHR43304">
    <property type="entry name" value="PHYTOCHROME-LIKE PROTEIN CPH1"/>
    <property type="match status" value="1"/>
</dbReference>
<dbReference type="SUPFAM" id="SSF55874">
    <property type="entry name" value="ATPase domain of HSP90 chaperone/DNA topoisomerase II/histidine kinase"/>
    <property type="match status" value="1"/>
</dbReference>
<dbReference type="SUPFAM" id="SSF47384">
    <property type="entry name" value="Homodimeric domain of signal transducing histidine kinase"/>
    <property type="match status" value="1"/>
</dbReference>
<dbReference type="SUPFAM" id="SSF55785">
    <property type="entry name" value="PYP-like sensor domain (PAS domain)"/>
    <property type="match status" value="1"/>
</dbReference>
<reference evidence="9 10" key="1">
    <citation type="submission" date="2019-03" db="EMBL/GenBank/DDBJ databases">
        <title>Genomic Encyclopedia of Archaeal and Bacterial Type Strains, Phase II (KMG-II): from individual species to whole genera.</title>
        <authorList>
            <person name="Goeker M."/>
        </authorList>
    </citation>
    <scope>NUCLEOTIDE SEQUENCE [LARGE SCALE GENOMIC DNA]</scope>
    <source>
        <strain evidence="9 10">DSM 19034</strain>
    </source>
</reference>
<evidence type="ECO:0000259" key="8">
    <source>
        <dbReference type="PROSITE" id="PS50113"/>
    </source>
</evidence>
<protein>
    <recommendedName>
        <fullName evidence="2">histidine kinase</fullName>
        <ecNumber evidence="2">2.7.13.3</ecNumber>
    </recommendedName>
</protein>
<evidence type="ECO:0000259" key="7">
    <source>
        <dbReference type="PROSITE" id="PS50112"/>
    </source>
</evidence>
<dbReference type="EMBL" id="SNWM01000001">
    <property type="protein sequence ID" value="TDO24088.1"/>
    <property type="molecule type" value="Genomic_DNA"/>
</dbReference>
<dbReference type="Pfam" id="PF00512">
    <property type="entry name" value="HisKA"/>
    <property type="match status" value="1"/>
</dbReference>
<proteinExistence type="predicted"/>
<dbReference type="InterPro" id="IPR036890">
    <property type="entry name" value="HATPase_C_sf"/>
</dbReference>
<dbReference type="FunFam" id="3.30.565.10:FF:000006">
    <property type="entry name" value="Sensor histidine kinase WalK"/>
    <property type="match status" value="1"/>
</dbReference>
<organism evidence="9 10">
    <name type="scientific">Pedobacter duraquae</name>
    <dbReference type="NCBI Taxonomy" id="425511"/>
    <lineage>
        <taxon>Bacteria</taxon>
        <taxon>Pseudomonadati</taxon>
        <taxon>Bacteroidota</taxon>
        <taxon>Sphingobacteriia</taxon>
        <taxon>Sphingobacteriales</taxon>
        <taxon>Sphingobacteriaceae</taxon>
        <taxon>Pedobacter</taxon>
    </lineage>
</organism>
<dbReference type="Gene3D" id="1.10.287.130">
    <property type="match status" value="1"/>
</dbReference>
<dbReference type="SMART" id="SM00387">
    <property type="entry name" value="HATPase_c"/>
    <property type="match status" value="1"/>
</dbReference>
<dbReference type="Pfam" id="PF13426">
    <property type="entry name" value="PAS_9"/>
    <property type="match status" value="1"/>
</dbReference>
<evidence type="ECO:0000256" key="2">
    <source>
        <dbReference type="ARBA" id="ARBA00012438"/>
    </source>
</evidence>
<dbReference type="PRINTS" id="PR00344">
    <property type="entry name" value="BCTRLSENSOR"/>
</dbReference>
<dbReference type="Proteomes" id="UP000295499">
    <property type="component" value="Unassembled WGS sequence"/>
</dbReference>
<comment type="catalytic activity">
    <reaction evidence="1">
        <text>ATP + protein L-histidine = ADP + protein N-phospho-L-histidine.</text>
        <dbReference type="EC" id="2.7.13.3"/>
    </reaction>
</comment>
<dbReference type="Gene3D" id="3.30.565.10">
    <property type="entry name" value="Histidine kinase-like ATPase, C-terminal domain"/>
    <property type="match status" value="1"/>
</dbReference>
<keyword evidence="4" id="KW-0808">Transferase</keyword>
<evidence type="ECO:0000313" key="9">
    <source>
        <dbReference type="EMBL" id="TDO24088.1"/>
    </source>
</evidence>
<dbReference type="NCBIfam" id="TIGR00229">
    <property type="entry name" value="sensory_box"/>
    <property type="match status" value="1"/>
</dbReference>
<dbReference type="InterPro" id="IPR035965">
    <property type="entry name" value="PAS-like_dom_sf"/>
</dbReference>
<keyword evidence="3" id="KW-0597">Phosphoprotein</keyword>
<dbReference type="InterPro" id="IPR005467">
    <property type="entry name" value="His_kinase_dom"/>
</dbReference>
<sequence length="357" mass="40910">MLEEVEDYAILFLDREGNIENWNKGAEHIKGYLATEIIGKNFTVFYSAADQKKGLPQKLMSAALERGKAKHEGWRIKKDGSRFWGSVTVTAVHDSAGRHVGFSKVTRDLTEKLEQEESIRDYSRQLEQKNKELEQFVYIASHDLQEPLLTVTNFINLFKEEYGDKLDENALIYLKYINQSSERMKDLIRGLLDYARLGRKVEQLKVVDCKLVMDNVASDLLASIQKHQAILKYGQLPTIVGDQTQIRQLFQNLVSNALKFARDNVVPEIGISAVETEEGWMFSIKDNGIGMEPRYLEKIFIIFQRLNTRADFEGNGIGLAQCKKIVELHRGKIWVESVPGNGSTFWFTLNKIKDEKI</sequence>
<dbReference type="PANTHER" id="PTHR43304:SF1">
    <property type="entry name" value="PAC DOMAIN-CONTAINING PROTEIN"/>
    <property type="match status" value="1"/>
</dbReference>
<accession>A0A4V3C403</accession>
<feature type="domain" description="PAC" evidence="8">
    <location>
        <begin position="69"/>
        <end position="121"/>
    </location>
</feature>
<dbReference type="Pfam" id="PF02518">
    <property type="entry name" value="HATPase_c"/>
    <property type="match status" value="1"/>
</dbReference>
<dbReference type="InterPro" id="IPR004358">
    <property type="entry name" value="Sig_transdc_His_kin-like_C"/>
</dbReference>
<dbReference type="CDD" id="cd00082">
    <property type="entry name" value="HisKA"/>
    <property type="match status" value="1"/>
</dbReference>
<dbReference type="CDD" id="cd00130">
    <property type="entry name" value="PAS"/>
    <property type="match status" value="1"/>
</dbReference>
<evidence type="ECO:0000256" key="1">
    <source>
        <dbReference type="ARBA" id="ARBA00000085"/>
    </source>
</evidence>
<dbReference type="SMART" id="SM00388">
    <property type="entry name" value="HisKA"/>
    <property type="match status" value="1"/>
</dbReference>
<comment type="caution">
    <text evidence="9">The sequence shown here is derived from an EMBL/GenBank/DDBJ whole genome shotgun (WGS) entry which is preliminary data.</text>
</comment>
<keyword evidence="5" id="KW-0418">Kinase</keyword>
<evidence type="ECO:0000256" key="3">
    <source>
        <dbReference type="ARBA" id="ARBA00022553"/>
    </source>
</evidence>
<dbReference type="InterPro" id="IPR003661">
    <property type="entry name" value="HisK_dim/P_dom"/>
</dbReference>
<keyword evidence="10" id="KW-1185">Reference proteome</keyword>
<dbReference type="EC" id="2.7.13.3" evidence="2"/>
<evidence type="ECO:0000259" key="6">
    <source>
        <dbReference type="PROSITE" id="PS50109"/>
    </source>
</evidence>